<dbReference type="AlphaFoldDB" id="A0A419EMU2"/>
<feature type="coiled-coil region" evidence="1">
    <location>
        <begin position="181"/>
        <end position="229"/>
    </location>
</feature>
<feature type="domain" description="DUF4140" evidence="4">
    <location>
        <begin position="53"/>
        <end position="151"/>
    </location>
</feature>
<organism evidence="5 6">
    <name type="scientific">Candidatus Abyssobacteria bacterium SURF_17</name>
    <dbReference type="NCBI Taxonomy" id="2093361"/>
    <lineage>
        <taxon>Bacteria</taxon>
        <taxon>Pseudomonadati</taxon>
        <taxon>Candidatus Hydrogenedentota</taxon>
        <taxon>Candidatus Abyssobacteria</taxon>
    </lineage>
</organism>
<gene>
    <name evidence="5" type="ORF">C4532_20195</name>
</gene>
<reference evidence="5 6" key="1">
    <citation type="journal article" date="2017" name="ISME J.">
        <title>Energy and carbon metabolisms in a deep terrestrial subsurface fluid microbial community.</title>
        <authorList>
            <person name="Momper L."/>
            <person name="Jungbluth S.P."/>
            <person name="Lee M.D."/>
            <person name="Amend J.P."/>
        </authorList>
    </citation>
    <scope>NUCLEOTIDE SEQUENCE [LARGE SCALE GENOMIC DNA]</scope>
    <source>
        <strain evidence="5">SURF_17</strain>
    </source>
</reference>
<dbReference type="InterPro" id="IPR037291">
    <property type="entry name" value="DUF4139"/>
</dbReference>
<protein>
    <submittedName>
        <fullName evidence="5">Mucoidy inhibitor MuiA family protein</fullName>
    </submittedName>
</protein>
<evidence type="ECO:0000259" key="3">
    <source>
        <dbReference type="Pfam" id="PF13598"/>
    </source>
</evidence>
<sequence>MQRSGPKKREMFKRMEDKSMKKLFLLCALLTLLVSAPSSEAASIRADTTITSVVVYPDRALVTRTAELSLPAGEHTVTFENLPANIDIKSLQTRGEGEANVRIFSLDSRKMILERTREKQIADLEEEIEGLRDEIAAADARIGNLNAERDLVRSVGVYAGEQFSKEFITRQPQPDEWSAMVEFQRQNLARLSKQLQEAEIQKRELNRKLDALLRKLAELQGQYAREALQVQVSLAALTSGKFRLSLSCVIFGASWHASYDARADVKEENVEFIYLGNIRQNTGEDWKSVEVSLSTARPAVGAKMPEIVPWYLRPQPPVIYREKAEAAAEVDRFLMAAPAEMEVMQVVQLGTSVQFKVPGKMDIPSDNAHHRATILSAKLPATLSYAATPRLSPFAYLTAKLTNTTGAQWLAGRVSVFVDGDFIGTSSIEPVAANEEIDLDLGIDEGVKVEREELIRKEDETRIFGKKKERKFKDKLTVTNHKARPVELLLIDQIPVPQHDDIVVSDVKFSEKPTARDADKGIVKWKLSLAPGEKKEIIIEFTVTHPLDMIVVDL</sequence>
<feature type="chain" id="PRO_5019125502" evidence="2">
    <location>
        <begin position="42"/>
        <end position="554"/>
    </location>
</feature>
<evidence type="ECO:0000313" key="5">
    <source>
        <dbReference type="EMBL" id="RJP63953.1"/>
    </source>
</evidence>
<evidence type="ECO:0000256" key="1">
    <source>
        <dbReference type="SAM" id="Coils"/>
    </source>
</evidence>
<proteinExistence type="predicted"/>
<dbReference type="NCBIfam" id="TIGR02231">
    <property type="entry name" value="mucoidy inhibitor MuiA family protein"/>
    <property type="match status" value="1"/>
</dbReference>
<evidence type="ECO:0000313" key="6">
    <source>
        <dbReference type="Proteomes" id="UP000285961"/>
    </source>
</evidence>
<dbReference type="InterPro" id="IPR025554">
    <property type="entry name" value="DUF4140"/>
</dbReference>
<dbReference type="Proteomes" id="UP000285961">
    <property type="component" value="Unassembled WGS sequence"/>
</dbReference>
<comment type="caution">
    <text evidence="5">The sequence shown here is derived from an EMBL/GenBank/DDBJ whole genome shotgun (WGS) entry which is preliminary data.</text>
</comment>
<dbReference type="PANTHER" id="PTHR31005:SF8">
    <property type="entry name" value="DUF4139 DOMAIN-CONTAINING PROTEIN"/>
    <property type="match status" value="1"/>
</dbReference>
<feature type="coiled-coil region" evidence="1">
    <location>
        <begin position="114"/>
        <end position="148"/>
    </location>
</feature>
<keyword evidence="1" id="KW-0175">Coiled coil</keyword>
<evidence type="ECO:0000256" key="2">
    <source>
        <dbReference type="SAM" id="SignalP"/>
    </source>
</evidence>
<evidence type="ECO:0000259" key="4">
    <source>
        <dbReference type="Pfam" id="PF13600"/>
    </source>
</evidence>
<dbReference type="EMBL" id="QZKI01000144">
    <property type="protein sequence ID" value="RJP63953.1"/>
    <property type="molecule type" value="Genomic_DNA"/>
</dbReference>
<dbReference type="PANTHER" id="PTHR31005">
    <property type="entry name" value="DUF4139 DOMAIN-CONTAINING PROTEIN"/>
    <property type="match status" value="1"/>
</dbReference>
<accession>A0A419EMU2</accession>
<name>A0A419EMU2_9BACT</name>
<dbReference type="InterPro" id="IPR011935">
    <property type="entry name" value="CHP02231"/>
</dbReference>
<feature type="signal peptide" evidence="2">
    <location>
        <begin position="1"/>
        <end position="41"/>
    </location>
</feature>
<dbReference type="Pfam" id="PF13600">
    <property type="entry name" value="DUF4140"/>
    <property type="match status" value="1"/>
</dbReference>
<keyword evidence="2" id="KW-0732">Signal</keyword>
<feature type="domain" description="DUF4139" evidence="3">
    <location>
        <begin position="244"/>
        <end position="546"/>
    </location>
</feature>
<dbReference type="Pfam" id="PF13598">
    <property type="entry name" value="DUF4139"/>
    <property type="match status" value="1"/>
</dbReference>